<dbReference type="AlphaFoldDB" id="A0A6G0W883"/>
<comment type="similarity">
    <text evidence="1">Belongs to the peptidase S1 family.</text>
</comment>
<evidence type="ECO:0000256" key="2">
    <source>
        <dbReference type="ARBA" id="ARBA00022729"/>
    </source>
</evidence>
<dbReference type="InterPro" id="IPR033116">
    <property type="entry name" value="TRYPSIN_SER"/>
</dbReference>
<dbReference type="InterPro" id="IPR043504">
    <property type="entry name" value="Peptidase_S1_PA_chymotrypsin"/>
</dbReference>
<accession>A0A6G0W883</accession>
<dbReference type="InterPro" id="IPR009003">
    <property type="entry name" value="Peptidase_S1_PA"/>
</dbReference>
<feature type="domain" description="Peptidase S1" evidence="8">
    <location>
        <begin position="21"/>
        <end position="233"/>
    </location>
</feature>
<dbReference type="PANTHER" id="PTHR24276:SF98">
    <property type="entry name" value="FI18310P1-RELATED"/>
    <property type="match status" value="1"/>
</dbReference>
<dbReference type="FunFam" id="2.40.10.10:FF:000002">
    <property type="entry name" value="Transmembrane protease serine"/>
    <property type="match status" value="1"/>
</dbReference>
<keyword evidence="4" id="KW-1015">Disulfide bond</keyword>
<dbReference type="Pfam" id="PF00089">
    <property type="entry name" value="Trypsin"/>
    <property type="match status" value="2"/>
</dbReference>
<dbReference type="GO" id="GO:0006508">
    <property type="term" value="P:proteolysis"/>
    <property type="evidence" value="ECO:0007669"/>
    <property type="project" value="UniProtKB-KW"/>
</dbReference>
<keyword evidence="5" id="KW-0325">Glycoprotein</keyword>
<keyword evidence="3" id="KW-0843">Virulence</keyword>
<dbReference type="GO" id="GO:0004252">
    <property type="term" value="F:serine-type endopeptidase activity"/>
    <property type="evidence" value="ECO:0007669"/>
    <property type="project" value="InterPro"/>
</dbReference>
<dbReference type="SMART" id="SM00020">
    <property type="entry name" value="Tryp_SPc"/>
    <property type="match status" value="1"/>
</dbReference>
<organism evidence="9 10">
    <name type="scientific">Aphanomyces euteiches</name>
    <dbReference type="NCBI Taxonomy" id="100861"/>
    <lineage>
        <taxon>Eukaryota</taxon>
        <taxon>Sar</taxon>
        <taxon>Stramenopiles</taxon>
        <taxon>Oomycota</taxon>
        <taxon>Saprolegniomycetes</taxon>
        <taxon>Saprolegniales</taxon>
        <taxon>Verrucalvaceae</taxon>
        <taxon>Aphanomyces</taxon>
    </lineage>
</organism>
<keyword evidence="2 7" id="KW-0732">Signal</keyword>
<dbReference type="SUPFAM" id="SSF50494">
    <property type="entry name" value="Trypsin-like serine proteases"/>
    <property type="match status" value="1"/>
</dbReference>
<proteinExistence type="inferred from homology"/>
<gene>
    <name evidence="9" type="ORF">Ae201684_018471</name>
</gene>
<sequence length="246" mass="25600">MKIFFALTALLASAFGQNIDIVGGREAAVGKHLYVTSLRLTADGQTVCGGSLIAPNVILTAAHCTVELSGAIQFAVIGSHFNANRPPEEQPKHQLVRLCHLHLGQQLQANACKVSFDPVTGSVPTVVRGWGATTEGGNEPRVLEELTINTVTNTKCAQLLSGFTVDSTMLCAGGQVGKDSCQGDSGGPLTIETNGQESLVGTVSWGLGCAEANKPGVYGRLSAAKDFIQPFLTSHAAIANTTDIVV</sequence>
<keyword evidence="6" id="KW-0645">Protease</keyword>
<feature type="signal peptide" evidence="7">
    <location>
        <begin position="1"/>
        <end position="16"/>
    </location>
</feature>
<protein>
    <recommendedName>
        <fullName evidence="8">Peptidase S1 domain-containing protein</fullName>
    </recommendedName>
</protein>
<dbReference type="VEuPathDB" id="FungiDB:AeMF1_017962"/>
<dbReference type="PROSITE" id="PS00134">
    <property type="entry name" value="TRYPSIN_HIS"/>
    <property type="match status" value="1"/>
</dbReference>
<feature type="chain" id="PRO_5026090096" description="Peptidase S1 domain-containing protein" evidence="7">
    <location>
        <begin position="17"/>
        <end position="246"/>
    </location>
</feature>
<reference evidence="9 10" key="1">
    <citation type="submission" date="2019-07" db="EMBL/GenBank/DDBJ databases">
        <title>Genomics analysis of Aphanomyces spp. identifies a new class of oomycete effector associated with host adaptation.</title>
        <authorList>
            <person name="Gaulin E."/>
        </authorList>
    </citation>
    <scope>NUCLEOTIDE SEQUENCE [LARGE SCALE GENOMIC DNA]</scope>
    <source>
        <strain evidence="9 10">ATCC 201684</strain>
    </source>
</reference>
<evidence type="ECO:0000259" key="8">
    <source>
        <dbReference type="PROSITE" id="PS50240"/>
    </source>
</evidence>
<evidence type="ECO:0000313" key="10">
    <source>
        <dbReference type="Proteomes" id="UP000481153"/>
    </source>
</evidence>
<dbReference type="InterPro" id="IPR050430">
    <property type="entry name" value="Peptidase_S1"/>
</dbReference>
<dbReference type="PROSITE" id="PS50240">
    <property type="entry name" value="TRYPSIN_DOM"/>
    <property type="match status" value="1"/>
</dbReference>
<name>A0A6G0W883_9STRA</name>
<dbReference type="PRINTS" id="PR00722">
    <property type="entry name" value="CHYMOTRYPSIN"/>
</dbReference>
<dbReference type="CDD" id="cd00190">
    <property type="entry name" value="Tryp_SPc"/>
    <property type="match status" value="1"/>
</dbReference>
<evidence type="ECO:0000256" key="6">
    <source>
        <dbReference type="RuleBase" id="RU363034"/>
    </source>
</evidence>
<dbReference type="EMBL" id="VJMJ01000336">
    <property type="protein sequence ID" value="KAF0722402.1"/>
    <property type="molecule type" value="Genomic_DNA"/>
</dbReference>
<keyword evidence="6" id="KW-0720">Serine protease</keyword>
<dbReference type="Gene3D" id="2.40.10.10">
    <property type="entry name" value="Trypsin-like serine proteases"/>
    <property type="match status" value="2"/>
</dbReference>
<evidence type="ECO:0000256" key="4">
    <source>
        <dbReference type="ARBA" id="ARBA00023157"/>
    </source>
</evidence>
<dbReference type="InterPro" id="IPR018114">
    <property type="entry name" value="TRYPSIN_HIS"/>
</dbReference>
<comment type="caution">
    <text evidence="9">The sequence shown here is derived from an EMBL/GenBank/DDBJ whole genome shotgun (WGS) entry which is preliminary data.</text>
</comment>
<evidence type="ECO:0000256" key="1">
    <source>
        <dbReference type="ARBA" id="ARBA00007664"/>
    </source>
</evidence>
<keyword evidence="10" id="KW-1185">Reference proteome</keyword>
<evidence type="ECO:0000256" key="3">
    <source>
        <dbReference type="ARBA" id="ARBA00023026"/>
    </source>
</evidence>
<dbReference type="PANTHER" id="PTHR24276">
    <property type="entry name" value="POLYSERASE-RELATED"/>
    <property type="match status" value="1"/>
</dbReference>
<dbReference type="InterPro" id="IPR001314">
    <property type="entry name" value="Peptidase_S1A"/>
</dbReference>
<evidence type="ECO:0000313" key="9">
    <source>
        <dbReference type="EMBL" id="KAF0722402.1"/>
    </source>
</evidence>
<evidence type="ECO:0000256" key="5">
    <source>
        <dbReference type="ARBA" id="ARBA00023180"/>
    </source>
</evidence>
<dbReference type="Proteomes" id="UP000481153">
    <property type="component" value="Unassembled WGS sequence"/>
</dbReference>
<evidence type="ECO:0000256" key="7">
    <source>
        <dbReference type="SAM" id="SignalP"/>
    </source>
</evidence>
<keyword evidence="6" id="KW-0378">Hydrolase</keyword>
<dbReference type="InterPro" id="IPR001254">
    <property type="entry name" value="Trypsin_dom"/>
</dbReference>
<dbReference type="PROSITE" id="PS00135">
    <property type="entry name" value="TRYPSIN_SER"/>
    <property type="match status" value="1"/>
</dbReference>